<dbReference type="InterPro" id="IPR036390">
    <property type="entry name" value="WH_DNA-bd_sf"/>
</dbReference>
<keyword evidence="2" id="KW-0805">Transcription regulation</keyword>
<dbReference type="InterPro" id="IPR005119">
    <property type="entry name" value="LysR_subst-bd"/>
</dbReference>
<dbReference type="FunFam" id="3.40.190.10:FF:000017">
    <property type="entry name" value="Glycine cleavage system transcriptional activator"/>
    <property type="match status" value="1"/>
</dbReference>
<feature type="domain" description="HTH lysR-type" evidence="5">
    <location>
        <begin position="5"/>
        <end position="62"/>
    </location>
</feature>
<comment type="similarity">
    <text evidence="1">Belongs to the LysR transcriptional regulatory family.</text>
</comment>
<evidence type="ECO:0000313" key="6">
    <source>
        <dbReference type="EMBL" id="OZI43831.1"/>
    </source>
</evidence>
<dbReference type="SUPFAM" id="SSF46785">
    <property type="entry name" value="Winged helix' DNA-binding domain"/>
    <property type="match status" value="1"/>
</dbReference>
<evidence type="ECO:0000313" key="7">
    <source>
        <dbReference type="Proteomes" id="UP000216913"/>
    </source>
</evidence>
<dbReference type="InterPro" id="IPR000847">
    <property type="entry name" value="LysR_HTH_N"/>
</dbReference>
<comment type="caution">
    <text evidence="6">The sequence shown here is derived from an EMBL/GenBank/DDBJ whole genome shotgun (WGS) entry which is preliminary data.</text>
</comment>
<dbReference type="Proteomes" id="UP000216913">
    <property type="component" value="Unassembled WGS sequence"/>
</dbReference>
<dbReference type="GO" id="GO:0043565">
    <property type="term" value="F:sequence-specific DNA binding"/>
    <property type="evidence" value="ECO:0007669"/>
    <property type="project" value="TreeGrafter"/>
</dbReference>
<proteinExistence type="inferred from homology"/>
<evidence type="ECO:0000256" key="1">
    <source>
        <dbReference type="ARBA" id="ARBA00009437"/>
    </source>
</evidence>
<dbReference type="Pfam" id="PF00126">
    <property type="entry name" value="HTH_1"/>
    <property type="match status" value="1"/>
</dbReference>
<keyword evidence="7" id="KW-1185">Reference proteome</keyword>
<protein>
    <submittedName>
        <fullName evidence="6">LysR family transcriptional regulator</fullName>
    </submittedName>
</protein>
<dbReference type="GO" id="GO:0006351">
    <property type="term" value="P:DNA-templated transcription"/>
    <property type="evidence" value="ECO:0007669"/>
    <property type="project" value="TreeGrafter"/>
</dbReference>
<keyword evidence="3" id="KW-0238">DNA-binding</keyword>
<dbReference type="EMBL" id="NEVP01000016">
    <property type="protein sequence ID" value="OZI43831.1"/>
    <property type="molecule type" value="Genomic_DNA"/>
</dbReference>
<keyword evidence="4" id="KW-0804">Transcription</keyword>
<dbReference type="PANTHER" id="PTHR30537">
    <property type="entry name" value="HTH-TYPE TRANSCRIPTIONAL REGULATOR"/>
    <property type="match status" value="1"/>
</dbReference>
<dbReference type="Gene3D" id="3.40.190.10">
    <property type="entry name" value="Periplasmic binding protein-like II"/>
    <property type="match status" value="2"/>
</dbReference>
<dbReference type="InterPro" id="IPR058163">
    <property type="entry name" value="LysR-type_TF_proteobact-type"/>
</dbReference>
<dbReference type="InterPro" id="IPR036388">
    <property type="entry name" value="WH-like_DNA-bd_sf"/>
</dbReference>
<sequence length="294" mass="32960">MDSLPPLNALRCFDVVGRLGSVTEAAAELCVTPAAVSRQIRQLEQHFGTRLFERQHRRIVLTDAGRAYHDEVAQHFAGLHRASTALTASLKRRRPFVIKAPHSIAMRWLLPRLSSFHRRFPGVDVKLHTSVAPPDFKSEAVDAAICLGDGRWKGWKSYKVMVNELTPVCTPEKAARLRKPRDLMNEVLLHTLARPDYWEIWLRAAGATRVDVSHGLQYESSALAYEAALAGYGVAIAQKPLVEKELAEGKLVAPFDLCVDLGDVSYYFVLPDTDYQHRSKELDTFRGWVASFGI</sequence>
<dbReference type="PROSITE" id="PS50931">
    <property type="entry name" value="HTH_LYSR"/>
    <property type="match status" value="1"/>
</dbReference>
<dbReference type="GO" id="GO:0003700">
    <property type="term" value="F:DNA-binding transcription factor activity"/>
    <property type="evidence" value="ECO:0007669"/>
    <property type="project" value="InterPro"/>
</dbReference>
<evidence type="ECO:0000256" key="2">
    <source>
        <dbReference type="ARBA" id="ARBA00023015"/>
    </source>
</evidence>
<dbReference type="RefSeq" id="WP_094804336.1">
    <property type="nucleotide sequence ID" value="NZ_NEVN01000012.1"/>
</dbReference>
<dbReference type="SUPFAM" id="SSF53850">
    <property type="entry name" value="Periplasmic binding protein-like II"/>
    <property type="match status" value="1"/>
</dbReference>
<dbReference type="CDD" id="cd08432">
    <property type="entry name" value="PBP2_GcdR_TrpI_HvrB_AmpR_like"/>
    <property type="match status" value="1"/>
</dbReference>
<evidence type="ECO:0000256" key="3">
    <source>
        <dbReference type="ARBA" id="ARBA00023125"/>
    </source>
</evidence>
<name>A0A261T3A4_9BORD</name>
<organism evidence="6 7">
    <name type="scientific">Bordetella genomosp. 5</name>
    <dbReference type="NCBI Taxonomy" id="1395608"/>
    <lineage>
        <taxon>Bacteria</taxon>
        <taxon>Pseudomonadati</taxon>
        <taxon>Pseudomonadota</taxon>
        <taxon>Betaproteobacteria</taxon>
        <taxon>Burkholderiales</taxon>
        <taxon>Alcaligenaceae</taxon>
        <taxon>Bordetella</taxon>
    </lineage>
</organism>
<evidence type="ECO:0000256" key="4">
    <source>
        <dbReference type="ARBA" id="ARBA00023163"/>
    </source>
</evidence>
<gene>
    <name evidence="6" type="ORF">CAL25_23170</name>
</gene>
<dbReference type="AlphaFoldDB" id="A0A261T3A4"/>
<evidence type="ECO:0000259" key="5">
    <source>
        <dbReference type="PROSITE" id="PS50931"/>
    </source>
</evidence>
<dbReference type="PANTHER" id="PTHR30537:SF74">
    <property type="entry name" value="HTH-TYPE TRANSCRIPTIONAL REGULATOR TRPI"/>
    <property type="match status" value="1"/>
</dbReference>
<dbReference type="Gene3D" id="1.10.10.10">
    <property type="entry name" value="Winged helix-like DNA-binding domain superfamily/Winged helix DNA-binding domain"/>
    <property type="match status" value="1"/>
</dbReference>
<dbReference type="PRINTS" id="PR00039">
    <property type="entry name" value="HTHLYSR"/>
</dbReference>
<reference evidence="6 7" key="1">
    <citation type="submission" date="2017-05" db="EMBL/GenBank/DDBJ databases">
        <title>Complete and WGS of Bordetella genogroups.</title>
        <authorList>
            <person name="Spilker T."/>
            <person name="LiPuma J."/>
        </authorList>
    </citation>
    <scope>NUCLEOTIDE SEQUENCE [LARGE SCALE GENOMIC DNA]</scope>
    <source>
        <strain evidence="6 7">AU10456</strain>
    </source>
</reference>
<accession>A0A261T3A4</accession>
<dbReference type="Pfam" id="PF03466">
    <property type="entry name" value="LysR_substrate"/>
    <property type="match status" value="1"/>
</dbReference>
<dbReference type="OrthoDB" id="8683153at2"/>
<dbReference type="FunFam" id="1.10.10.10:FF:000038">
    <property type="entry name" value="Glycine cleavage system transcriptional activator"/>
    <property type="match status" value="1"/>
</dbReference>